<dbReference type="Gene3D" id="2.40.70.10">
    <property type="entry name" value="Acid Proteases"/>
    <property type="match status" value="1"/>
</dbReference>
<dbReference type="InterPro" id="IPR033121">
    <property type="entry name" value="PEPTIDASE_A1"/>
</dbReference>
<dbReference type="GO" id="GO:0006508">
    <property type="term" value="P:proteolysis"/>
    <property type="evidence" value="ECO:0007669"/>
    <property type="project" value="UniProtKB-KW"/>
</dbReference>
<dbReference type="PROSITE" id="PS51767">
    <property type="entry name" value="PEPTIDASE_A1"/>
    <property type="match status" value="1"/>
</dbReference>
<keyword evidence="2" id="KW-0645">Protease</keyword>
<dbReference type="GeneTree" id="ENSGT00940000155036"/>
<evidence type="ECO:0000313" key="8">
    <source>
        <dbReference type="Ensembl" id="ENSOCUP00000036805.1"/>
    </source>
</evidence>
<dbReference type="PANTHER" id="PTHR47966:SF22">
    <property type="entry name" value="PEPSIN A-3-RELATED"/>
    <property type="match status" value="1"/>
</dbReference>
<keyword evidence="6" id="KW-1015">Disulfide bond</keyword>
<dbReference type="InParanoid" id="A0A5F9CTH7"/>
<evidence type="ECO:0000256" key="5">
    <source>
        <dbReference type="ARBA" id="ARBA00022801"/>
    </source>
</evidence>
<dbReference type="Bgee" id="ENSOCUG00000038141">
    <property type="expression patterns" value="Expressed in testis"/>
</dbReference>
<proteinExistence type="inferred from homology"/>
<evidence type="ECO:0000256" key="4">
    <source>
        <dbReference type="ARBA" id="ARBA00022757"/>
    </source>
</evidence>
<reference evidence="8" key="3">
    <citation type="submission" date="2025-09" db="UniProtKB">
        <authorList>
            <consortium name="Ensembl"/>
        </authorList>
    </citation>
    <scope>IDENTIFICATION</scope>
    <source>
        <strain evidence="8">Thorbecke</strain>
    </source>
</reference>
<evidence type="ECO:0000256" key="1">
    <source>
        <dbReference type="ARBA" id="ARBA00007447"/>
    </source>
</evidence>
<evidence type="ECO:0000256" key="2">
    <source>
        <dbReference type="ARBA" id="ARBA00022670"/>
    </source>
</evidence>
<evidence type="ECO:0000256" key="3">
    <source>
        <dbReference type="ARBA" id="ARBA00022750"/>
    </source>
</evidence>
<dbReference type="Ensembl" id="ENSOCUT00000043735.1">
    <property type="protein sequence ID" value="ENSOCUP00000036805.1"/>
    <property type="gene ID" value="ENSOCUG00000038141.1"/>
</dbReference>
<dbReference type="Proteomes" id="UP000001811">
    <property type="component" value="Unplaced"/>
</dbReference>
<keyword evidence="5" id="KW-0378">Hydrolase</keyword>
<dbReference type="InterPro" id="IPR001461">
    <property type="entry name" value="Aspartic_peptidase_A1"/>
</dbReference>
<dbReference type="InterPro" id="IPR021109">
    <property type="entry name" value="Peptidase_aspartic_dom_sf"/>
</dbReference>
<dbReference type="GO" id="GO:0007586">
    <property type="term" value="P:digestion"/>
    <property type="evidence" value="ECO:0007669"/>
    <property type="project" value="UniProtKB-KW"/>
</dbReference>
<dbReference type="PANTHER" id="PTHR47966">
    <property type="entry name" value="BETA-SITE APP-CLEAVING ENZYME, ISOFORM A-RELATED"/>
    <property type="match status" value="1"/>
</dbReference>
<dbReference type="SMR" id="A0A5F9CTH7"/>
<accession>A0A5F9CTH7</accession>
<comment type="similarity">
    <text evidence="1">Belongs to the peptidase A1 family.</text>
</comment>
<dbReference type="SUPFAM" id="SSF50630">
    <property type="entry name" value="Acid proteases"/>
    <property type="match status" value="1"/>
</dbReference>
<keyword evidence="4" id="KW-0222">Digestion</keyword>
<dbReference type="Pfam" id="PF00026">
    <property type="entry name" value="Asp"/>
    <property type="match status" value="1"/>
</dbReference>
<name>A0A5F9CTH7_RABIT</name>
<reference evidence="8 9" key="1">
    <citation type="journal article" date="2011" name="Nature">
        <title>A high-resolution map of human evolutionary constraint using 29 mammals.</title>
        <authorList>
            <person name="Lindblad-Toh K."/>
            <person name="Garber M."/>
            <person name="Zuk O."/>
            <person name="Lin M.F."/>
            <person name="Parker B.J."/>
            <person name="Washietl S."/>
            <person name="Kheradpour P."/>
            <person name="Ernst J."/>
            <person name="Jordan G."/>
            <person name="Mauceli E."/>
            <person name="Ward L.D."/>
            <person name="Lowe C.B."/>
            <person name="Holloway A.K."/>
            <person name="Clamp M."/>
            <person name="Gnerre S."/>
            <person name="Alfoldi J."/>
            <person name="Beal K."/>
            <person name="Chang J."/>
            <person name="Clawson H."/>
            <person name="Cuff J."/>
            <person name="Di Palma F."/>
            <person name="Fitzgerald S."/>
            <person name="Flicek P."/>
            <person name="Guttman M."/>
            <person name="Hubisz M.J."/>
            <person name="Jaffe D.B."/>
            <person name="Jungreis I."/>
            <person name="Kent W.J."/>
            <person name="Kostka D."/>
            <person name="Lara M."/>
            <person name="Martins A.L."/>
            <person name="Massingham T."/>
            <person name="Moltke I."/>
            <person name="Raney B.J."/>
            <person name="Rasmussen M.D."/>
            <person name="Robinson J."/>
            <person name="Stark A."/>
            <person name="Vilella A.J."/>
            <person name="Wen J."/>
            <person name="Xie X."/>
            <person name="Zody M.C."/>
            <person name="Baldwin J."/>
            <person name="Bloom T."/>
            <person name="Chin C.W."/>
            <person name="Heiman D."/>
            <person name="Nicol R."/>
            <person name="Nusbaum C."/>
            <person name="Young S."/>
            <person name="Wilkinson J."/>
            <person name="Worley K.C."/>
            <person name="Kovar C.L."/>
            <person name="Muzny D.M."/>
            <person name="Gibbs R.A."/>
            <person name="Cree A."/>
            <person name="Dihn H.H."/>
            <person name="Fowler G."/>
            <person name="Jhangiani S."/>
            <person name="Joshi V."/>
            <person name="Lee S."/>
            <person name="Lewis L.R."/>
            <person name="Nazareth L.V."/>
            <person name="Okwuonu G."/>
            <person name="Santibanez J."/>
            <person name="Warren W.C."/>
            <person name="Mardis E.R."/>
            <person name="Weinstock G.M."/>
            <person name="Wilson R.K."/>
            <person name="Delehaunty K."/>
            <person name="Dooling D."/>
            <person name="Fronik C."/>
            <person name="Fulton L."/>
            <person name="Fulton B."/>
            <person name="Graves T."/>
            <person name="Minx P."/>
            <person name="Sodergren E."/>
            <person name="Birney E."/>
            <person name="Margulies E.H."/>
            <person name="Herrero J."/>
            <person name="Green E.D."/>
            <person name="Haussler D."/>
            <person name="Siepel A."/>
            <person name="Goldman N."/>
            <person name="Pollard K.S."/>
            <person name="Pedersen J.S."/>
            <person name="Lander E.S."/>
            <person name="Kellis M."/>
        </authorList>
    </citation>
    <scope>NUCLEOTIDE SEQUENCE [LARGE SCALE GENOMIC DNA]</scope>
    <source>
        <strain evidence="9">Thorbecke</strain>
    </source>
</reference>
<dbReference type="GO" id="GO:0004190">
    <property type="term" value="F:aspartic-type endopeptidase activity"/>
    <property type="evidence" value="ECO:0007669"/>
    <property type="project" value="UniProtKB-KW"/>
</dbReference>
<sequence>STPCLTLSSLSTVSSVLRPPCLHPIGKTALGQPQGGSTHQEDDDCLSGFDGMNLDTSYGELWILGDVFIRQYFTVFDRANNQVGLAAAA</sequence>
<dbReference type="STRING" id="9986.ENSOCUP00000036805"/>
<feature type="domain" description="Peptidase A1" evidence="7">
    <location>
        <begin position="1"/>
        <end position="86"/>
    </location>
</feature>
<keyword evidence="9" id="KW-1185">Reference proteome</keyword>
<keyword evidence="3" id="KW-0064">Aspartyl protease</keyword>
<reference evidence="8" key="2">
    <citation type="submission" date="2025-08" db="UniProtKB">
        <authorList>
            <consortium name="Ensembl"/>
        </authorList>
    </citation>
    <scope>IDENTIFICATION</scope>
    <source>
        <strain evidence="8">Thorbecke</strain>
    </source>
</reference>
<evidence type="ECO:0000256" key="6">
    <source>
        <dbReference type="ARBA" id="ARBA00023157"/>
    </source>
</evidence>
<evidence type="ECO:0000259" key="7">
    <source>
        <dbReference type="PROSITE" id="PS51767"/>
    </source>
</evidence>
<evidence type="ECO:0000313" key="9">
    <source>
        <dbReference type="Proteomes" id="UP000001811"/>
    </source>
</evidence>
<organism evidence="8 9">
    <name type="scientific">Oryctolagus cuniculus</name>
    <name type="common">Rabbit</name>
    <dbReference type="NCBI Taxonomy" id="9986"/>
    <lineage>
        <taxon>Eukaryota</taxon>
        <taxon>Metazoa</taxon>
        <taxon>Chordata</taxon>
        <taxon>Craniata</taxon>
        <taxon>Vertebrata</taxon>
        <taxon>Euteleostomi</taxon>
        <taxon>Mammalia</taxon>
        <taxon>Eutheria</taxon>
        <taxon>Euarchontoglires</taxon>
        <taxon>Glires</taxon>
        <taxon>Lagomorpha</taxon>
        <taxon>Leporidae</taxon>
        <taxon>Oryctolagus</taxon>
    </lineage>
</organism>
<dbReference type="AlphaFoldDB" id="A0A5F9CTH7"/>
<protein>
    <recommendedName>
        <fullName evidence="7">Peptidase A1 domain-containing protein</fullName>
    </recommendedName>
</protein>